<dbReference type="Proteomes" id="UP000053676">
    <property type="component" value="Unassembled WGS sequence"/>
</dbReference>
<dbReference type="KEGG" id="nai:NECAME_05137"/>
<protein>
    <submittedName>
        <fullName evidence="1">Uncharacterized protein</fullName>
    </submittedName>
</protein>
<accession>W2SLS6</accession>
<dbReference type="EMBL" id="KI669062">
    <property type="protein sequence ID" value="ETN69682.1"/>
    <property type="molecule type" value="Genomic_DNA"/>
</dbReference>
<gene>
    <name evidence="1" type="ORF">NECAME_05137</name>
</gene>
<keyword evidence="2" id="KW-1185">Reference proteome</keyword>
<proteinExistence type="predicted"/>
<organism evidence="1 2">
    <name type="scientific">Necator americanus</name>
    <name type="common">Human hookworm</name>
    <dbReference type="NCBI Taxonomy" id="51031"/>
    <lineage>
        <taxon>Eukaryota</taxon>
        <taxon>Metazoa</taxon>
        <taxon>Ecdysozoa</taxon>
        <taxon>Nematoda</taxon>
        <taxon>Chromadorea</taxon>
        <taxon>Rhabditida</taxon>
        <taxon>Rhabditina</taxon>
        <taxon>Rhabditomorpha</taxon>
        <taxon>Strongyloidea</taxon>
        <taxon>Ancylostomatidae</taxon>
        <taxon>Bunostominae</taxon>
        <taxon>Necator</taxon>
    </lineage>
</organism>
<evidence type="ECO:0000313" key="2">
    <source>
        <dbReference type="Proteomes" id="UP000053676"/>
    </source>
</evidence>
<sequence>MPTDERKHELDLRQQAREVKHGKQVRGWVVFRVNPNRQLRAPVEVVEVRFLEQNNRVHFAWYPVH</sequence>
<dbReference type="OrthoDB" id="7477315at2759"/>
<name>W2SLS6_NECAM</name>
<dbReference type="AlphaFoldDB" id="W2SLS6"/>
<reference evidence="2" key="1">
    <citation type="journal article" date="2014" name="Nat. Genet.">
        <title>Genome of the human hookworm Necator americanus.</title>
        <authorList>
            <person name="Tang Y.T."/>
            <person name="Gao X."/>
            <person name="Rosa B.A."/>
            <person name="Abubucker S."/>
            <person name="Hallsworth-Pepin K."/>
            <person name="Martin J."/>
            <person name="Tyagi R."/>
            <person name="Heizer E."/>
            <person name="Zhang X."/>
            <person name="Bhonagiri-Palsikar V."/>
            <person name="Minx P."/>
            <person name="Warren W.C."/>
            <person name="Wang Q."/>
            <person name="Zhan B."/>
            <person name="Hotez P.J."/>
            <person name="Sternberg P.W."/>
            <person name="Dougall A."/>
            <person name="Gaze S.T."/>
            <person name="Mulvenna J."/>
            <person name="Sotillo J."/>
            <person name="Ranganathan S."/>
            <person name="Rabelo E.M."/>
            <person name="Wilson R.K."/>
            <person name="Felgner P.L."/>
            <person name="Bethony J."/>
            <person name="Hawdon J.M."/>
            <person name="Gasser R.B."/>
            <person name="Loukas A."/>
            <person name="Mitreva M."/>
        </authorList>
    </citation>
    <scope>NUCLEOTIDE SEQUENCE [LARGE SCALE GENOMIC DNA]</scope>
</reference>
<evidence type="ECO:0000313" key="1">
    <source>
        <dbReference type="EMBL" id="ETN69682.1"/>
    </source>
</evidence>